<reference evidence="1 2" key="1">
    <citation type="submission" date="2018-06" db="EMBL/GenBank/DDBJ databases">
        <title>Sphaerisporangium craniellae sp. nov., isolated from a marine sponge in the South China Sea.</title>
        <authorList>
            <person name="Li L."/>
        </authorList>
    </citation>
    <scope>NUCLEOTIDE SEQUENCE [LARGE SCALE GENOMIC DNA]</scope>
    <source>
        <strain evidence="1 2">LHW63015</strain>
    </source>
</reference>
<dbReference type="OrthoDB" id="9808769at2"/>
<evidence type="ECO:0000313" key="1">
    <source>
        <dbReference type="EMBL" id="RBQ14437.1"/>
    </source>
</evidence>
<proteinExistence type="predicted"/>
<dbReference type="EMBL" id="QMEY01000033">
    <property type="protein sequence ID" value="RBQ14437.1"/>
    <property type="molecule type" value="Genomic_DNA"/>
</dbReference>
<dbReference type="GO" id="GO:0003824">
    <property type="term" value="F:catalytic activity"/>
    <property type="evidence" value="ECO:0007669"/>
    <property type="project" value="InterPro"/>
</dbReference>
<dbReference type="InterPro" id="IPR054255">
    <property type="entry name" value="DUF6986"/>
</dbReference>
<dbReference type="InterPro" id="IPR015813">
    <property type="entry name" value="Pyrv/PenolPyrv_kinase-like_dom"/>
</dbReference>
<name>A0A366LKU0_9ACTN</name>
<dbReference type="RefSeq" id="WP_113986184.1">
    <property type="nucleotide sequence ID" value="NZ_QMEY01000033.1"/>
</dbReference>
<sequence length="378" mass="39583">MRVTLPDPAALIPGFAAAYAGQRAAERAGAEPAWQPVHTVYVPADVFHAGTLAEWGRTAAGLLAAHLRSPGALAGVFGVSSPALAAEVHRRVAAKLAAEPVEDLRIDFEDGYGGGDEDAHAESAARDVAALHAAGRLPRRWGVRAGSFATGDPVRPLRTLDGFLTAVTGLAGGLPPGFVITFPKVLQEAYLGQFAGCLAALERGLGLADGTLRFEMQVDDPRTLRFLRPGLVETAGGRLTAARLGVSGYTAACGLTPHEQRPDHPACDHARHVMQTAFAGTGVELADGSPAVVPATGSAADVRALWRRHAGLVAHALTHGYYQGGDTHPAHLVSRYTATYTFHLAHRADYTARLPEAGPATRKAVTTALTRARHALDD</sequence>
<dbReference type="InterPro" id="IPR040442">
    <property type="entry name" value="Pyrv_kinase-like_dom_sf"/>
</dbReference>
<accession>A0A366LKU0</accession>
<dbReference type="Proteomes" id="UP000253303">
    <property type="component" value="Unassembled WGS sequence"/>
</dbReference>
<dbReference type="Gene3D" id="3.20.20.60">
    <property type="entry name" value="Phosphoenolpyruvate-binding domains"/>
    <property type="match status" value="1"/>
</dbReference>
<gene>
    <name evidence="1" type="ORF">DP939_40745</name>
</gene>
<keyword evidence="2" id="KW-1185">Reference proteome</keyword>
<organism evidence="1 2">
    <name type="scientific">Spongiactinospora rosea</name>
    <dbReference type="NCBI Taxonomy" id="2248750"/>
    <lineage>
        <taxon>Bacteria</taxon>
        <taxon>Bacillati</taxon>
        <taxon>Actinomycetota</taxon>
        <taxon>Actinomycetes</taxon>
        <taxon>Streptosporangiales</taxon>
        <taxon>Streptosporangiaceae</taxon>
        <taxon>Spongiactinospora</taxon>
    </lineage>
</organism>
<evidence type="ECO:0000313" key="2">
    <source>
        <dbReference type="Proteomes" id="UP000253303"/>
    </source>
</evidence>
<dbReference type="SUPFAM" id="SSF51621">
    <property type="entry name" value="Phosphoenolpyruvate/pyruvate domain"/>
    <property type="match status" value="1"/>
</dbReference>
<comment type="caution">
    <text evidence="1">The sequence shown here is derived from an EMBL/GenBank/DDBJ whole genome shotgun (WGS) entry which is preliminary data.</text>
</comment>
<dbReference type="Pfam" id="PF22484">
    <property type="entry name" value="DUF6986"/>
    <property type="match status" value="1"/>
</dbReference>
<protein>
    <submittedName>
        <fullName evidence="1">Aldolase</fullName>
    </submittedName>
</protein>
<dbReference type="AlphaFoldDB" id="A0A366LKU0"/>